<dbReference type="InterPro" id="IPR050092">
    <property type="entry name" value="RNase_H"/>
</dbReference>
<evidence type="ECO:0000256" key="6">
    <source>
        <dbReference type="ARBA" id="ARBA00022722"/>
    </source>
</evidence>
<evidence type="ECO:0000313" key="13">
    <source>
        <dbReference type="EMBL" id="NYJ09200.1"/>
    </source>
</evidence>
<name>A0A7Z0IVR1_RHILE</name>
<dbReference type="GO" id="GO:0003676">
    <property type="term" value="F:nucleic acid binding"/>
    <property type="evidence" value="ECO:0007669"/>
    <property type="project" value="InterPro"/>
</dbReference>
<evidence type="ECO:0000313" key="14">
    <source>
        <dbReference type="Proteomes" id="UP000535276"/>
    </source>
</evidence>
<dbReference type="InterPro" id="IPR002156">
    <property type="entry name" value="RNaseH_domain"/>
</dbReference>
<keyword evidence="10" id="KW-0460">Magnesium</keyword>
<evidence type="ECO:0000256" key="2">
    <source>
        <dbReference type="ARBA" id="ARBA00001946"/>
    </source>
</evidence>
<organism evidence="13 14">
    <name type="scientific">Rhizobium leguminosarum</name>
    <dbReference type="NCBI Taxonomy" id="384"/>
    <lineage>
        <taxon>Bacteria</taxon>
        <taxon>Pseudomonadati</taxon>
        <taxon>Pseudomonadota</taxon>
        <taxon>Alphaproteobacteria</taxon>
        <taxon>Hyphomicrobiales</taxon>
        <taxon>Rhizobiaceae</taxon>
        <taxon>Rhizobium/Agrobacterium group</taxon>
        <taxon>Rhizobium</taxon>
    </lineage>
</organism>
<proteinExistence type="inferred from homology"/>
<dbReference type="CDD" id="cd09278">
    <property type="entry name" value="RNase_HI_prokaryote_like"/>
    <property type="match status" value="1"/>
</dbReference>
<evidence type="ECO:0000256" key="5">
    <source>
        <dbReference type="ARBA" id="ARBA00012180"/>
    </source>
</evidence>
<sequence>MKMTGIPDDIRPSAPASGGPESQQGVHVFADGCYEPGSGHGGWSFVAYRDAVEIASGFGGAEDSSNNSMELTAVLRAAMWINSQTAGEAAIIWSDSIYAVKGCNSRRHIWKNNGWKKSSPNGNGRRRTIDNADLWKAVDLQLSQNALVTIAWCKGHSGIVGNERADALADQGRLSIAGG</sequence>
<accession>A0A7Z0IVR1</accession>
<dbReference type="InterPro" id="IPR036397">
    <property type="entry name" value="RNaseH_sf"/>
</dbReference>
<dbReference type="EMBL" id="JACBZV010000001">
    <property type="protein sequence ID" value="NYJ09200.1"/>
    <property type="molecule type" value="Genomic_DNA"/>
</dbReference>
<comment type="cofactor">
    <cofactor evidence="2">
        <name>Mg(2+)</name>
        <dbReference type="ChEBI" id="CHEBI:18420"/>
    </cofactor>
</comment>
<dbReference type="InterPro" id="IPR022892">
    <property type="entry name" value="RNaseHI"/>
</dbReference>
<dbReference type="InterPro" id="IPR012337">
    <property type="entry name" value="RNaseH-like_sf"/>
</dbReference>
<evidence type="ECO:0000256" key="3">
    <source>
        <dbReference type="ARBA" id="ARBA00005300"/>
    </source>
</evidence>
<evidence type="ECO:0000256" key="9">
    <source>
        <dbReference type="ARBA" id="ARBA00022801"/>
    </source>
</evidence>
<keyword evidence="9 13" id="KW-0378">Hydrolase</keyword>
<evidence type="ECO:0000256" key="4">
    <source>
        <dbReference type="ARBA" id="ARBA00011245"/>
    </source>
</evidence>
<dbReference type="PROSITE" id="PS50879">
    <property type="entry name" value="RNASE_H_1"/>
    <property type="match status" value="1"/>
</dbReference>
<dbReference type="Pfam" id="PF00075">
    <property type="entry name" value="RNase_H"/>
    <property type="match status" value="1"/>
</dbReference>
<keyword evidence="8" id="KW-0255">Endonuclease</keyword>
<dbReference type="PANTHER" id="PTHR10642">
    <property type="entry name" value="RIBONUCLEASE H1"/>
    <property type="match status" value="1"/>
</dbReference>
<dbReference type="EC" id="3.1.26.4" evidence="5"/>
<protein>
    <recommendedName>
        <fullName evidence="5">ribonuclease H</fullName>
        <ecNumber evidence="5">3.1.26.4</ecNumber>
    </recommendedName>
</protein>
<dbReference type="AlphaFoldDB" id="A0A7Z0IVR1"/>
<dbReference type="GO" id="GO:0004523">
    <property type="term" value="F:RNA-DNA hybrid ribonuclease activity"/>
    <property type="evidence" value="ECO:0007669"/>
    <property type="project" value="UniProtKB-EC"/>
</dbReference>
<dbReference type="PANTHER" id="PTHR10642:SF26">
    <property type="entry name" value="RIBONUCLEASE H1"/>
    <property type="match status" value="1"/>
</dbReference>
<dbReference type="SUPFAM" id="SSF53098">
    <property type="entry name" value="Ribonuclease H-like"/>
    <property type="match status" value="1"/>
</dbReference>
<reference evidence="13 14" key="1">
    <citation type="submission" date="2020-07" db="EMBL/GenBank/DDBJ databases">
        <title>Genomic Encyclopedia of Type Strains, Phase IV (KMG-V): Genome sequencing to study the core and pangenomes of soil and plant-associated prokaryotes.</title>
        <authorList>
            <person name="Whitman W."/>
        </authorList>
    </citation>
    <scope>NUCLEOTIDE SEQUENCE [LARGE SCALE GENOMIC DNA]</scope>
    <source>
        <strain evidence="13 14">SEMIA 4052</strain>
    </source>
</reference>
<evidence type="ECO:0000256" key="10">
    <source>
        <dbReference type="ARBA" id="ARBA00022842"/>
    </source>
</evidence>
<dbReference type="Proteomes" id="UP000535276">
    <property type="component" value="Unassembled WGS sequence"/>
</dbReference>
<feature type="region of interest" description="Disordered" evidence="11">
    <location>
        <begin position="1"/>
        <end position="23"/>
    </location>
</feature>
<dbReference type="Gene3D" id="3.30.420.10">
    <property type="entry name" value="Ribonuclease H-like superfamily/Ribonuclease H"/>
    <property type="match status" value="1"/>
</dbReference>
<dbReference type="GO" id="GO:0046872">
    <property type="term" value="F:metal ion binding"/>
    <property type="evidence" value="ECO:0007669"/>
    <property type="project" value="UniProtKB-KW"/>
</dbReference>
<dbReference type="GO" id="GO:0043137">
    <property type="term" value="P:DNA replication, removal of RNA primer"/>
    <property type="evidence" value="ECO:0007669"/>
    <property type="project" value="TreeGrafter"/>
</dbReference>
<gene>
    <name evidence="13" type="ORF">GGI64_000219</name>
</gene>
<evidence type="ECO:0000256" key="8">
    <source>
        <dbReference type="ARBA" id="ARBA00022759"/>
    </source>
</evidence>
<keyword evidence="7" id="KW-0479">Metal-binding</keyword>
<comment type="catalytic activity">
    <reaction evidence="1">
        <text>Endonucleolytic cleavage to 5'-phosphomonoester.</text>
        <dbReference type="EC" id="3.1.26.4"/>
    </reaction>
</comment>
<evidence type="ECO:0000256" key="1">
    <source>
        <dbReference type="ARBA" id="ARBA00000077"/>
    </source>
</evidence>
<keyword evidence="6" id="KW-0540">Nuclease</keyword>
<comment type="subunit">
    <text evidence="4">Monomer.</text>
</comment>
<comment type="caution">
    <text evidence="13">The sequence shown here is derived from an EMBL/GenBank/DDBJ whole genome shotgun (WGS) entry which is preliminary data.</text>
</comment>
<feature type="domain" description="RNase H type-1" evidence="12">
    <location>
        <begin position="22"/>
        <end position="174"/>
    </location>
</feature>
<evidence type="ECO:0000256" key="7">
    <source>
        <dbReference type="ARBA" id="ARBA00022723"/>
    </source>
</evidence>
<comment type="similarity">
    <text evidence="3">Belongs to the RNase H family.</text>
</comment>
<evidence type="ECO:0000256" key="11">
    <source>
        <dbReference type="SAM" id="MobiDB-lite"/>
    </source>
</evidence>
<evidence type="ECO:0000259" key="12">
    <source>
        <dbReference type="PROSITE" id="PS50879"/>
    </source>
</evidence>